<evidence type="ECO:0000313" key="1">
    <source>
        <dbReference type="EMBL" id="QIK50632.1"/>
    </source>
</evidence>
<organism evidence="1 2">
    <name type="scientific">Jeotgalibaca porci</name>
    <dbReference type="NCBI Taxonomy" id="1868793"/>
    <lineage>
        <taxon>Bacteria</taxon>
        <taxon>Bacillati</taxon>
        <taxon>Bacillota</taxon>
        <taxon>Bacilli</taxon>
        <taxon>Lactobacillales</taxon>
        <taxon>Carnobacteriaceae</taxon>
        <taxon>Jeotgalibaca</taxon>
    </lineage>
</organism>
<dbReference type="RefSeq" id="WP_166061675.1">
    <property type="nucleotide sequence ID" value="NZ_CP049889.1"/>
</dbReference>
<sequence length="77" mass="8458">MNQTMTQEAIIEASLDPWALDGKTLYRAAPLWTDTGVMVIYGSLSQGGDNTLKAQSGKDFNSLKPITAKALDYYNAW</sequence>
<keyword evidence="2" id="KW-1185">Reference proteome</keyword>
<dbReference type="AlphaFoldDB" id="A0A6G7WEG3"/>
<evidence type="ECO:0000313" key="2">
    <source>
        <dbReference type="Proteomes" id="UP000501830"/>
    </source>
</evidence>
<reference evidence="1 2" key="1">
    <citation type="journal article" date="2017" name="Int. J. Syst. Evol. Microbiol.">
        <title>Jeotgalibaca porci sp. nov. and Jeotgalibaca arthritidis sp. nov., isolated from pigs, and emended description of the genus Jeotgalibaca.</title>
        <authorList>
            <person name="Zamora L."/>
            <person name="Perez-Sancho M."/>
            <person name="Dominguez L."/>
            <person name="Fernandez-Garayzabal J.F."/>
            <person name="Vela A.I."/>
        </authorList>
    </citation>
    <scope>NUCLEOTIDE SEQUENCE [LARGE SCALE GENOMIC DNA]</scope>
    <source>
        <strain evidence="1 2">CCUG 69148</strain>
    </source>
</reference>
<dbReference type="Proteomes" id="UP000501830">
    <property type="component" value="Chromosome"/>
</dbReference>
<gene>
    <name evidence="1" type="ORF">G7058_00270</name>
</gene>
<dbReference type="EMBL" id="CP049889">
    <property type="protein sequence ID" value="QIK50632.1"/>
    <property type="molecule type" value="Genomic_DNA"/>
</dbReference>
<dbReference type="KEGG" id="jpo:G7058_00270"/>
<protein>
    <submittedName>
        <fullName evidence="1">Uncharacterized protein</fullName>
    </submittedName>
</protein>
<dbReference type="GeneID" id="94551688"/>
<proteinExistence type="predicted"/>
<accession>A0A6G7WEG3</accession>
<name>A0A6G7WEG3_9LACT</name>